<evidence type="ECO:0000313" key="2">
    <source>
        <dbReference type="RefSeq" id="XP_074232691.1"/>
    </source>
</evidence>
<reference evidence="2" key="1">
    <citation type="submission" date="2025-08" db="UniProtKB">
        <authorList>
            <consortium name="RefSeq"/>
        </authorList>
    </citation>
    <scope>IDENTIFICATION</scope>
    <source>
        <tissue evidence="2">Blood</tissue>
    </source>
</reference>
<protein>
    <submittedName>
        <fullName evidence="2">Protein patched homolog 2 isoform X9</fullName>
    </submittedName>
</protein>
<sequence>MARPPPLGELPPGYTSPARSAAPQILAGSLKAPLWLRAYFQGLLFSLGCGIQRHCGKMLFLGLLAFGALALGLRVAIIETDLEQLWVEAGSRVSQELQYTKEKLGEEAAYTSQMLIQTPRREGENVLTPEALGLHLQAALTASKVQVSLYGKSWDLNKICYKSGVPLIENGMIERMIEKLFPCVILTPLDCFWEGAKLQGGSAYLPGRPDIQWTNLDPEQLLEELGPFASLEGFRELLDKAQVGQAYVGRPCLHPDDLHCPPSAPNHHSRQGRGPAEHLPADESPSAV</sequence>
<evidence type="ECO:0000313" key="1">
    <source>
        <dbReference type="Proteomes" id="UP001732780"/>
    </source>
</evidence>
<dbReference type="Proteomes" id="UP001732780">
    <property type="component" value="Chromosome 13"/>
</dbReference>
<accession>A0AC58RDS4</accession>
<organism evidence="1 2">
    <name type="scientific">Camelus bactrianus</name>
    <name type="common">Bactrian camel</name>
    <dbReference type="NCBI Taxonomy" id="9837"/>
    <lineage>
        <taxon>Eukaryota</taxon>
        <taxon>Metazoa</taxon>
        <taxon>Chordata</taxon>
        <taxon>Craniata</taxon>
        <taxon>Vertebrata</taxon>
        <taxon>Euteleostomi</taxon>
        <taxon>Mammalia</taxon>
        <taxon>Eutheria</taxon>
        <taxon>Laurasiatheria</taxon>
        <taxon>Artiodactyla</taxon>
        <taxon>Tylopoda</taxon>
        <taxon>Camelidae</taxon>
        <taxon>Camelus</taxon>
    </lineage>
</organism>
<name>A0AC58RDS4_CAMBA</name>
<gene>
    <name evidence="2" type="primary">PTCH2</name>
</gene>
<keyword evidence="1" id="KW-1185">Reference proteome</keyword>
<proteinExistence type="predicted"/>
<dbReference type="RefSeq" id="XP_074232691.1">
    <property type="nucleotide sequence ID" value="XM_074376590.1"/>
</dbReference>